<protein>
    <submittedName>
        <fullName evidence="1">Uncharacterized protein</fullName>
    </submittedName>
</protein>
<keyword evidence="2" id="KW-1185">Reference proteome</keyword>
<accession>A0A0K2JGX7</accession>
<sequence length="104" mass="12474">MNKLFKNGNPDETIKYLKKIITRKNIKEYPFLKDKKDKIKDFIKYIKNNSEGIKIYKEDWYIGSYTEPQISHNVKLLKGYSAKSYSKKVFKKMIAIKNGKRKWC</sequence>
<gene>
    <name evidence="1" type="ORF">SKUN_00947</name>
</gene>
<dbReference type="Proteomes" id="UP000062963">
    <property type="component" value="Chromosome"/>
</dbReference>
<dbReference type="OrthoDB" id="9939352at2"/>
<dbReference type="STRING" id="273035.SKUN_00947"/>
<evidence type="ECO:0000313" key="2">
    <source>
        <dbReference type="Proteomes" id="UP000062963"/>
    </source>
</evidence>
<organism evidence="1 2">
    <name type="scientific">Spiroplasma kunkelii CR2-3x</name>
    <dbReference type="NCBI Taxonomy" id="273035"/>
    <lineage>
        <taxon>Bacteria</taxon>
        <taxon>Bacillati</taxon>
        <taxon>Mycoplasmatota</taxon>
        <taxon>Mollicutes</taxon>
        <taxon>Entomoplasmatales</taxon>
        <taxon>Spiroplasmataceae</taxon>
        <taxon>Spiroplasma</taxon>
    </lineage>
</organism>
<dbReference type="AlphaFoldDB" id="A0A0K2JGX7"/>
<name>A0A0K2JGX7_SPIKU</name>
<dbReference type="EMBL" id="CP010899">
    <property type="protein sequence ID" value="ALA97834.1"/>
    <property type="molecule type" value="Genomic_DNA"/>
</dbReference>
<dbReference type="KEGG" id="skn:SKUN_00947"/>
<dbReference type="RefSeq" id="WP_053391012.1">
    <property type="nucleotide sequence ID" value="NZ_CP010899.1"/>
</dbReference>
<proteinExistence type="predicted"/>
<reference evidence="1 2" key="1">
    <citation type="journal article" date="2015" name="Genome Announc.">
        <title>Complete Genome Sequence of Spiroplasma kunkelii Strain CR2-3x, Causal Agent of Corn Stunt Disease in Zea mays L.</title>
        <authorList>
            <person name="Davis R.E."/>
            <person name="Shao J."/>
            <person name="Dally E.L."/>
            <person name="Zhao Y."/>
            <person name="Gasparich G.E."/>
            <person name="Gaynor B.J."/>
            <person name="Athey J.C."/>
            <person name="Harrison N.A."/>
            <person name="Donofrio N."/>
        </authorList>
    </citation>
    <scope>NUCLEOTIDE SEQUENCE [LARGE SCALE GENOMIC DNA]</scope>
    <source>
        <strain evidence="1 2">CR2-3x</strain>
    </source>
</reference>
<evidence type="ECO:0000313" key="1">
    <source>
        <dbReference type="EMBL" id="ALA97834.1"/>
    </source>
</evidence>
<dbReference type="PATRIC" id="fig|273035.7.peg.1164"/>